<gene>
    <name evidence="2" type="ordered locus">Shel_17180</name>
</gene>
<dbReference type="InterPro" id="IPR009081">
    <property type="entry name" value="PP-bd_ACP"/>
</dbReference>
<accession>C7N752</accession>
<dbReference type="EMBL" id="CP001684">
    <property type="protein sequence ID" value="ACV22737.1"/>
    <property type="molecule type" value="Genomic_DNA"/>
</dbReference>
<dbReference type="InterPro" id="IPR036736">
    <property type="entry name" value="ACP-like_sf"/>
</dbReference>
<evidence type="ECO:0000259" key="1">
    <source>
        <dbReference type="PROSITE" id="PS50075"/>
    </source>
</evidence>
<dbReference type="Proteomes" id="UP000002026">
    <property type="component" value="Chromosome"/>
</dbReference>
<dbReference type="PROSITE" id="PS50075">
    <property type="entry name" value="CARRIER"/>
    <property type="match status" value="1"/>
</dbReference>
<evidence type="ECO:0000313" key="3">
    <source>
        <dbReference type="Proteomes" id="UP000002026"/>
    </source>
</evidence>
<sequence length="81" mass="9045">MDEITLEDVIEMLEDVKEGVDYENVTTLVDDRYIDSFDILAIVSAIDDEFDVSVPAKEIVPANFNSATSLCAMIQRLADED</sequence>
<dbReference type="AlphaFoldDB" id="C7N752"/>
<proteinExistence type="predicted"/>
<dbReference type="eggNOG" id="COG0236">
    <property type="taxonomic scope" value="Bacteria"/>
</dbReference>
<dbReference type="KEGG" id="shi:Shel_17180"/>
<dbReference type="HOGENOM" id="CLU_108696_19_1_11"/>
<reference evidence="2 3" key="1">
    <citation type="journal article" date="2009" name="Stand. Genomic Sci.">
        <title>Complete genome sequence of Slackia heliotrinireducens type strain (RHS 1).</title>
        <authorList>
            <person name="Pukall R."/>
            <person name="Lapidus A."/>
            <person name="Nolan M."/>
            <person name="Copeland A."/>
            <person name="Glavina Del Rio T."/>
            <person name="Lucas S."/>
            <person name="Chen F."/>
            <person name="Tice H."/>
            <person name="Cheng J.F."/>
            <person name="Chertkov O."/>
            <person name="Bruce D."/>
            <person name="Goodwin L."/>
            <person name="Kuske C."/>
            <person name="Brettin T."/>
            <person name="Detter J.C."/>
            <person name="Han C."/>
            <person name="Pitluck S."/>
            <person name="Pati A."/>
            <person name="Mavrommatis K."/>
            <person name="Ivanova N."/>
            <person name="Ovchinnikova G."/>
            <person name="Chen A."/>
            <person name="Palaniappan K."/>
            <person name="Schneider S."/>
            <person name="Rohde M."/>
            <person name="Chain P."/>
            <person name="D'haeseleer P."/>
            <person name="Goker M."/>
            <person name="Bristow J."/>
            <person name="Eisen J.A."/>
            <person name="Markowitz V."/>
            <person name="Kyrpides N.C."/>
            <person name="Klenk H.P."/>
            <person name="Hugenholtz P."/>
        </authorList>
    </citation>
    <scope>NUCLEOTIDE SEQUENCE [LARGE SCALE GENOMIC DNA]</scope>
    <source>
        <strain evidence="3">ATCC 29202 / DSM 20476 / NCTC 11029 / RHS 1</strain>
    </source>
</reference>
<feature type="domain" description="Carrier" evidence="1">
    <location>
        <begin position="1"/>
        <end position="78"/>
    </location>
</feature>
<name>C7N752_SLAHD</name>
<keyword evidence="3" id="KW-1185">Reference proteome</keyword>
<protein>
    <recommendedName>
        <fullName evidence="1">Carrier domain-containing protein</fullName>
    </recommendedName>
</protein>
<dbReference type="Gene3D" id="1.10.1200.10">
    <property type="entry name" value="ACP-like"/>
    <property type="match status" value="1"/>
</dbReference>
<dbReference type="STRING" id="471855.Shel_17180"/>
<evidence type="ECO:0000313" key="2">
    <source>
        <dbReference type="EMBL" id="ACV22737.1"/>
    </source>
</evidence>
<dbReference type="RefSeq" id="WP_012798839.1">
    <property type="nucleotide sequence ID" value="NC_013165.1"/>
</dbReference>
<dbReference type="SUPFAM" id="SSF47336">
    <property type="entry name" value="ACP-like"/>
    <property type="match status" value="1"/>
</dbReference>
<organism evidence="2 3">
    <name type="scientific">Slackia heliotrinireducens (strain ATCC 29202 / DSM 20476 / NCTC 11029 / RHS 1)</name>
    <name type="common">Peptococcus heliotrinreducens</name>
    <dbReference type="NCBI Taxonomy" id="471855"/>
    <lineage>
        <taxon>Bacteria</taxon>
        <taxon>Bacillati</taxon>
        <taxon>Actinomycetota</taxon>
        <taxon>Coriobacteriia</taxon>
        <taxon>Eggerthellales</taxon>
        <taxon>Eggerthellaceae</taxon>
        <taxon>Slackia</taxon>
    </lineage>
</organism>